<organism evidence="8 9">
    <name type="scientific">Abeliophyllum distichum</name>
    <dbReference type="NCBI Taxonomy" id="126358"/>
    <lineage>
        <taxon>Eukaryota</taxon>
        <taxon>Viridiplantae</taxon>
        <taxon>Streptophyta</taxon>
        <taxon>Embryophyta</taxon>
        <taxon>Tracheophyta</taxon>
        <taxon>Spermatophyta</taxon>
        <taxon>Magnoliopsida</taxon>
        <taxon>eudicotyledons</taxon>
        <taxon>Gunneridae</taxon>
        <taxon>Pentapetalae</taxon>
        <taxon>asterids</taxon>
        <taxon>lamiids</taxon>
        <taxon>Lamiales</taxon>
        <taxon>Oleaceae</taxon>
        <taxon>Forsythieae</taxon>
        <taxon>Abeliophyllum</taxon>
    </lineage>
</organism>
<dbReference type="SUPFAM" id="SSF51197">
    <property type="entry name" value="Clavaminate synthase-like"/>
    <property type="match status" value="1"/>
</dbReference>
<evidence type="ECO:0000256" key="2">
    <source>
        <dbReference type="ARBA" id="ARBA00022723"/>
    </source>
</evidence>
<dbReference type="Pfam" id="PF03171">
    <property type="entry name" value="2OG-FeII_Oxy"/>
    <property type="match status" value="1"/>
</dbReference>
<keyword evidence="5 6" id="KW-0408">Iron</keyword>
<dbReference type="GO" id="GO:0031418">
    <property type="term" value="F:L-ascorbic acid binding"/>
    <property type="evidence" value="ECO:0007669"/>
    <property type="project" value="UniProtKB-KW"/>
</dbReference>
<dbReference type="Gene3D" id="2.60.120.330">
    <property type="entry name" value="B-lactam Antibiotic, Isopenicillin N Synthase, Chain"/>
    <property type="match status" value="1"/>
</dbReference>
<gene>
    <name evidence="8" type="ORF">Adt_49129</name>
</gene>
<dbReference type="EMBL" id="JBFOLK010000717">
    <property type="protein sequence ID" value="KAL2453373.1"/>
    <property type="molecule type" value="Genomic_DNA"/>
</dbReference>
<dbReference type="InterPro" id="IPR005123">
    <property type="entry name" value="Oxoglu/Fe-dep_dioxygenase_dom"/>
</dbReference>
<comment type="caution">
    <text evidence="8">The sequence shown here is derived from an EMBL/GenBank/DDBJ whole genome shotgun (WGS) entry which is preliminary data.</text>
</comment>
<evidence type="ECO:0000313" key="8">
    <source>
        <dbReference type="EMBL" id="KAL2453373.1"/>
    </source>
</evidence>
<dbReference type="GO" id="GO:0009805">
    <property type="term" value="P:coumarin biosynthetic process"/>
    <property type="evidence" value="ECO:0007669"/>
    <property type="project" value="UniProtKB-ARBA"/>
</dbReference>
<accession>A0ABD1NP41</accession>
<proteinExistence type="inferred from homology"/>
<dbReference type="FunFam" id="2.60.120.330:FF:000005">
    <property type="entry name" value="1-aminocyclopropane-1-carboxylate oxidase homolog 1"/>
    <property type="match status" value="1"/>
</dbReference>
<dbReference type="InterPro" id="IPR026992">
    <property type="entry name" value="DIOX_N"/>
</dbReference>
<dbReference type="PROSITE" id="PS51471">
    <property type="entry name" value="FE2OG_OXY"/>
    <property type="match status" value="1"/>
</dbReference>
<reference evidence="9" key="1">
    <citation type="submission" date="2024-07" db="EMBL/GenBank/DDBJ databases">
        <title>Two chromosome-level genome assemblies of Korean endemic species Abeliophyllum distichum and Forsythia ovata (Oleaceae).</title>
        <authorList>
            <person name="Jang H."/>
        </authorList>
    </citation>
    <scope>NUCLEOTIDE SEQUENCE [LARGE SCALE GENOMIC DNA]</scope>
</reference>
<comment type="similarity">
    <text evidence="1 6">Belongs to the iron/ascorbate-dependent oxidoreductase family.</text>
</comment>
<evidence type="ECO:0000259" key="7">
    <source>
        <dbReference type="PROSITE" id="PS51471"/>
    </source>
</evidence>
<evidence type="ECO:0000256" key="4">
    <source>
        <dbReference type="ARBA" id="ARBA00023002"/>
    </source>
</evidence>
<dbReference type="PRINTS" id="PR00682">
    <property type="entry name" value="IPNSYNTHASE"/>
</dbReference>
<keyword evidence="3" id="KW-0847">Vitamin C</keyword>
<evidence type="ECO:0000256" key="1">
    <source>
        <dbReference type="ARBA" id="ARBA00008056"/>
    </source>
</evidence>
<dbReference type="InterPro" id="IPR044861">
    <property type="entry name" value="IPNS-like_FE2OG_OXY"/>
</dbReference>
<feature type="domain" description="Fe2OG dioxygenase" evidence="7">
    <location>
        <begin position="218"/>
        <end position="321"/>
    </location>
</feature>
<sequence>MVVTENGKVQAENMSDYDRKSEIQEFDDTKTGVKGLLEKGVSKIPRIFFHDQYVLEKKSVSGIPEYTIPVIDFEGLNKDAAKRKEIVDKVKFACESWGFFQIINHGIQASIMEKVIEGIREFHELETEVKKQYYSRDIKRKISFNSNFDLLQAPSANWRDSIYLNMAPDPPEPEEIPEVCRNIMMEYTQEVMKLGFTLFELLSEALGLNPNHLRNMDCAEGLFIIGHYYPPCPEPDLTLGLSNHTDSGFLTVLLQDQMGGLQVLHQNQWVDVPSLSGALVVNVGDLMQLITNARFKSVYHRVLAKNIGPRISVPSFFRLHFQEIRKTKVYGPIKELLSEENQAIYRETTREEIYLCRYTKGLDGTPLLSHFKLNASANE</sequence>
<protein>
    <submittedName>
        <fullName evidence="8">1-aminocyclopropane-1-carboxylate oxidase1</fullName>
    </submittedName>
</protein>
<name>A0ABD1NP41_9LAMI</name>
<dbReference type="Pfam" id="PF14226">
    <property type="entry name" value="DIOX_N"/>
    <property type="match status" value="1"/>
</dbReference>
<dbReference type="PANTHER" id="PTHR10209">
    <property type="entry name" value="OXIDOREDUCTASE, 2OG-FE II OXYGENASE FAMILY PROTEIN"/>
    <property type="match status" value="1"/>
</dbReference>
<dbReference type="AlphaFoldDB" id="A0ABD1NP41"/>
<dbReference type="GO" id="GO:0046872">
    <property type="term" value="F:metal ion binding"/>
    <property type="evidence" value="ECO:0007669"/>
    <property type="project" value="UniProtKB-KW"/>
</dbReference>
<evidence type="ECO:0000256" key="6">
    <source>
        <dbReference type="RuleBase" id="RU003682"/>
    </source>
</evidence>
<evidence type="ECO:0000256" key="3">
    <source>
        <dbReference type="ARBA" id="ARBA00022896"/>
    </source>
</evidence>
<dbReference type="GO" id="GO:0002238">
    <property type="term" value="P:response to molecule of fungal origin"/>
    <property type="evidence" value="ECO:0007669"/>
    <property type="project" value="UniProtKB-ARBA"/>
</dbReference>
<keyword evidence="9" id="KW-1185">Reference proteome</keyword>
<dbReference type="InterPro" id="IPR027443">
    <property type="entry name" value="IPNS-like_sf"/>
</dbReference>
<keyword evidence="4 6" id="KW-0560">Oxidoreductase</keyword>
<dbReference type="PANTHER" id="PTHR10209:SF859">
    <property type="entry name" value="OS03G0690500 PROTEIN"/>
    <property type="match status" value="1"/>
</dbReference>
<keyword evidence="2 6" id="KW-0479">Metal-binding</keyword>
<evidence type="ECO:0000313" key="9">
    <source>
        <dbReference type="Proteomes" id="UP001604336"/>
    </source>
</evidence>
<dbReference type="Proteomes" id="UP001604336">
    <property type="component" value="Unassembled WGS sequence"/>
</dbReference>
<dbReference type="GO" id="GO:0016706">
    <property type="term" value="F:2-oxoglutarate-dependent dioxygenase activity"/>
    <property type="evidence" value="ECO:0007669"/>
    <property type="project" value="UniProtKB-ARBA"/>
</dbReference>
<evidence type="ECO:0000256" key="5">
    <source>
        <dbReference type="ARBA" id="ARBA00023004"/>
    </source>
</evidence>